<feature type="coiled-coil region" evidence="1">
    <location>
        <begin position="8"/>
        <end position="60"/>
    </location>
</feature>
<gene>
    <name evidence="2" type="ORF">CBRE1094_LOCUS8583</name>
    <name evidence="3" type="ORF">CBRE1094_LOCUS8584</name>
</gene>
<dbReference type="PANTHER" id="PTHR28661:SF1">
    <property type="entry name" value="MICROTUBULE NUCLEATION FACTOR SSNA1"/>
    <property type="match status" value="1"/>
</dbReference>
<name>A0A6U7DC88_9EUKA</name>
<dbReference type="PANTHER" id="PTHR28661">
    <property type="entry name" value="SJOEGREN SYNDROME NUCLEAR AUTOANTIGEN 1"/>
    <property type="match status" value="1"/>
</dbReference>
<dbReference type="InterPro" id="IPR033362">
    <property type="entry name" value="SSNA1_fam"/>
</dbReference>
<accession>A0A6U7DC88</accession>
<keyword evidence="1" id="KW-0175">Coiled coil</keyword>
<evidence type="ECO:0000313" key="3">
    <source>
        <dbReference type="EMBL" id="CAD9424578.1"/>
    </source>
</evidence>
<sequence>MSQQGATLQNYNNELVKCIEDLREKREEVNRSIAKDEEEKAKIQNDLRILTERLARINDNLARKISSRNEYDKTIQETEAAYSKIMESSQTLLHVLKRESVNLTKKKQASS</sequence>
<proteinExistence type="predicted"/>
<dbReference type="GO" id="GO:0036064">
    <property type="term" value="C:ciliary basal body"/>
    <property type="evidence" value="ECO:0007669"/>
    <property type="project" value="TreeGrafter"/>
</dbReference>
<reference evidence="3" key="1">
    <citation type="submission" date="2021-01" db="EMBL/GenBank/DDBJ databases">
        <authorList>
            <person name="Corre E."/>
            <person name="Pelletier E."/>
            <person name="Niang G."/>
            <person name="Scheremetjew M."/>
            <person name="Finn R."/>
            <person name="Kale V."/>
            <person name="Holt S."/>
            <person name="Cochrane G."/>
            <person name="Meng A."/>
            <person name="Brown T."/>
            <person name="Cohen L."/>
        </authorList>
    </citation>
    <scope>NUCLEOTIDE SEQUENCE</scope>
    <source>
        <strain evidence="3">UTEX LB 985</strain>
    </source>
</reference>
<dbReference type="EMBL" id="HBGU01015964">
    <property type="protein sequence ID" value="CAD9424576.1"/>
    <property type="molecule type" value="Transcribed_RNA"/>
</dbReference>
<evidence type="ECO:0000256" key="1">
    <source>
        <dbReference type="SAM" id="Coils"/>
    </source>
</evidence>
<evidence type="ECO:0000313" key="2">
    <source>
        <dbReference type="EMBL" id="CAD9424576.1"/>
    </source>
</evidence>
<protein>
    <submittedName>
        <fullName evidence="3">Uncharacterized protein</fullName>
    </submittedName>
</protein>
<dbReference type="EMBL" id="HBGU01015965">
    <property type="protein sequence ID" value="CAD9424578.1"/>
    <property type="molecule type" value="Transcribed_RNA"/>
</dbReference>
<organism evidence="3">
    <name type="scientific">Haptolina brevifila</name>
    <dbReference type="NCBI Taxonomy" id="156173"/>
    <lineage>
        <taxon>Eukaryota</taxon>
        <taxon>Haptista</taxon>
        <taxon>Haptophyta</taxon>
        <taxon>Prymnesiophyceae</taxon>
        <taxon>Prymnesiales</taxon>
        <taxon>Prymnesiaceae</taxon>
        <taxon>Haptolina</taxon>
    </lineage>
</organism>
<dbReference type="AlphaFoldDB" id="A0A6U7DC88"/>